<protein>
    <submittedName>
        <fullName evidence="4">AraC-type DNA-binding protein</fullName>
    </submittedName>
</protein>
<evidence type="ECO:0000256" key="2">
    <source>
        <dbReference type="ARBA" id="ARBA00023163"/>
    </source>
</evidence>
<gene>
    <name evidence="4" type="ORF">SAMN02745724_01371</name>
</gene>
<dbReference type="InterPro" id="IPR009057">
    <property type="entry name" value="Homeodomain-like_sf"/>
</dbReference>
<dbReference type="Proteomes" id="UP000198862">
    <property type="component" value="Unassembled WGS sequence"/>
</dbReference>
<dbReference type="EMBL" id="FOLO01000007">
    <property type="protein sequence ID" value="SFC31049.1"/>
    <property type="molecule type" value="Genomic_DNA"/>
</dbReference>
<dbReference type="AlphaFoldDB" id="A0A1I1I3P5"/>
<evidence type="ECO:0000313" key="5">
    <source>
        <dbReference type="Proteomes" id="UP000198862"/>
    </source>
</evidence>
<feature type="domain" description="HTH araC/xylS-type" evidence="3">
    <location>
        <begin position="211"/>
        <end position="309"/>
    </location>
</feature>
<name>A0A1I1I3P5_9GAMM</name>
<organism evidence="4 5">
    <name type="scientific">Pseudoalteromonas denitrificans DSM 6059</name>
    <dbReference type="NCBI Taxonomy" id="1123010"/>
    <lineage>
        <taxon>Bacteria</taxon>
        <taxon>Pseudomonadati</taxon>
        <taxon>Pseudomonadota</taxon>
        <taxon>Gammaproteobacteria</taxon>
        <taxon>Alteromonadales</taxon>
        <taxon>Pseudoalteromonadaceae</taxon>
        <taxon>Pseudoalteromonas</taxon>
    </lineage>
</organism>
<evidence type="ECO:0000313" key="4">
    <source>
        <dbReference type="EMBL" id="SFC31049.1"/>
    </source>
</evidence>
<dbReference type="STRING" id="1123010.SAMN02745724_01371"/>
<evidence type="ECO:0000256" key="1">
    <source>
        <dbReference type="ARBA" id="ARBA00023015"/>
    </source>
</evidence>
<keyword evidence="5" id="KW-1185">Reference proteome</keyword>
<dbReference type="GO" id="GO:0043565">
    <property type="term" value="F:sequence-specific DNA binding"/>
    <property type="evidence" value="ECO:0007669"/>
    <property type="project" value="InterPro"/>
</dbReference>
<dbReference type="PANTHER" id="PTHR43436">
    <property type="entry name" value="ARAC-FAMILY TRANSCRIPTIONAL REGULATOR"/>
    <property type="match status" value="1"/>
</dbReference>
<evidence type="ECO:0000259" key="3">
    <source>
        <dbReference type="PROSITE" id="PS01124"/>
    </source>
</evidence>
<reference evidence="4 5" key="1">
    <citation type="submission" date="2016-10" db="EMBL/GenBank/DDBJ databases">
        <authorList>
            <person name="de Groot N.N."/>
        </authorList>
    </citation>
    <scope>NUCLEOTIDE SEQUENCE [LARGE SCALE GENOMIC DNA]</scope>
    <source>
        <strain evidence="4 5">DSM 6059</strain>
    </source>
</reference>
<dbReference type="GO" id="GO:0003700">
    <property type="term" value="F:DNA-binding transcription factor activity"/>
    <property type="evidence" value="ECO:0007669"/>
    <property type="project" value="InterPro"/>
</dbReference>
<keyword evidence="4" id="KW-0238">DNA-binding</keyword>
<proteinExistence type="predicted"/>
<keyword evidence="2" id="KW-0804">Transcription</keyword>
<dbReference type="Pfam" id="PF12833">
    <property type="entry name" value="HTH_18"/>
    <property type="match status" value="1"/>
</dbReference>
<dbReference type="InterPro" id="IPR018060">
    <property type="entry name" value="HTH_AraC"/>
</dbReference>
<dbReference type="InterPro" id="IPR009594">
    <property type="entry name" value="Tscrpt_reg_HTH_AraC_N"/>
</dbReference>
<sequence length="311" mass="35389">MILAYAIIEMENFEDNYNMDKVNHLAKQLLKLMPEANVIKTNVDNLTLIRCDNVMQTRAPIIYDPCIYIVVQGKKSALLGGDNFIYDALNYLVLSVPLPLECQLLEASSEKPYLAVKINIDTQILNELIEEFEDQPFEKGVEVKRGIYVSHLEQEIKSTLGRLLSYVNQGTSAKVLGRLAIKELLFHVLQGEQGELLKAFAYRDKQSFHIAKVIHYIQSHYAENIEVSELASKANMSQSSFHAYFKTVTSSSPIQYIKAIRLHAARRKMLYDSQSASDAAYQVGYASPSQFSREYRRFFGMPPKLDIQTNS</sequence>
<dbReference type="Pfam" id="PF06719">
    <property type="entry name" value="AraC_N"/>
    <property type="match status" value="1"/>
</dbReference>
<accession>A0A1I1I3P5</accession>
<dbReference type="SUPFAM" id="SSF46689">
    <property type="entry name" value="Homeodomain-like"/>
    <property type="match status" value="2"/>
</dbReference>
<dbReference type="PROSITE" id="PS01124">
    <property type="entry name" value="HTH_ARAC_FAMILY_2"/>
    <property type="match status" value="1"/>
</dbReference>
<keyword evidence="1" id="KW-0805">Transcription regulation</keyword>
<dbReference type="Gene3D" id="1.10.10.60">
    <property type="entry name" value="Homeodomain-like"/>
    <property type="match status" value="2"/>
</dbReference>
<dbReference type="SMART" id="SM00342">
    <property type="entry name" value="HTH_ARAC"/>
    <property type="match status" value="1"/>
</dbReference>
<dbReference type="PANTHER" id="PTHR43436:SF2">
    <property type="entry name" value="ARAC_XYLS FAMILY TRANSCRIPTIONAL REGULATOR"/>
    <property type="match status" value="1"/>
</dbReference>